<dbReference type="OrthoDB" id="9809549at2"/>
<evidence type="ECO:0000259" key="1">
    <source>
        <dbReference type="Pfam" id="PF12146"/>
    </source>
</evidence>
<sequence>MRRIYIALAMVLFGGIGVSQAQLTKYKEDSVRFANGDKSVSFGGTLSLPVTGKPCAAVVILSGTGPQNQDGDMGGHKMFSTIAHYLGERGIAVLRVDDRGVGSTTGEYATATTGDFAADALAAVAYLKTRKEIDAVKIGLMGHSEGGAAMCIAAAQSSDVHFLVGLAGLAMGGYDSQIKQNEDIVNGSALPDYDKKRSNEIDSLMFRTALQYADSANMEAKLLETYFTWKHKDSIYFESLHIEFDHFRFPYYSYIAKAIGPWYRYFISYNAAKVMAQVKVPVLALNGDKDILVACKENLENWKQYIAAGGNHDVTTVVIPGVNHLFLACQKCDLYEYPQLKTEFSPMALDTIVSWIQQKF</sequence>
<reference evidence="3" key="1">
    <citation type="submission" date="2017-01" db="EMBL/GenBank/DDBJ databases">
        <authorList>
            <person name="Varghese N."/>
            <person name="Submissions S."/>
        </authorList>
    </citation>
    <scope>NUCLEOTIDE SEQUENCE [LARGE SCALE GENOMIC DNA]</scope>
    <source>
        <strain evidence="3">DSM 21054</strain>
    </source>
</reference>
<dbReference type="Proteomes" id="UP000186917">
    <property type="component" value="Unassembled WGS sequence"/>
</dbReference>
<dbReference type="InterPro" id="IPR053145">
    <property type="entry name" value="AB_hydrolase_Est10"/>
</dbReference>
<accession>A0A173MCZ2</accession>
<dbReference type="KEGG" id="fln:FLA_1397"/>
<dbReference type="SUPFAM" id="SSF53474">
    <property type="entry name" value="alpha/beta-Hydrolases"/>
    <property type="match status" value="1"/>
</dbReference>
<keyword evidence="3" id="KW-1185">Reference proteome</keyword>
<dbReference type="RefSeq" id="WP_076379998.1">
    <property type="nucleotide sequence ID" value="NZ_AP017422.1"/>
</dbReference>
<proteinExistence type="predicted"/>
<evidence type="ECO:0000313" key="2">
    <source>
        <dbReference type="EMBL" id="SIT21523.1"/>
    </source>
</evidence>
<dbReference type="InterPro" id="IPR029058">
    <property type="entry name" value="AB_hydrolase_fold"/>
</dbReference>
<name>A0A173MCZ2_9BACT</name>
<dbReference type="PANTHER" id="PTHR43265">
    <property type="entry name" value="ESTERASE ESTD"/>
    <property type="match status" value="1"/>
</dbReference>
<dbReference type="Pfam" id="PF12146">
    <property type="entry name" value="Hydrolase_4"/>
    <property type="match status" value="1"/>
</dbReference>
<feature type="domain" description="Serine aminopeptidase S33" evidence="1">
    <location>
        <begin position="77"/>
        <end position="167"/>
    </location>
</feature>
<evidence type="ECO:0000313" key="3">
    <source>
        <dbReference type="Proteomes" id="UP000186917"/>
    </source>
</evidence>
<dbReference type="AlphaFoldDB" id="A0A173MCZ2"/>
<dbReference type="PANTHER" id="PTHR43265:SF1">
    <property type="entry name" value="ESTERASE ESTD"/>
    <property type="match status" value="1"/>
</dbReference>
<dbReference type="STRING" id="477680.SAMN05421788_105156"/>
<dbReference type="Gene3D" id="3.40.50.1820">
    <property type="entry name" value="alpha/beta hydrolase"/>
    <property type="match status" value="1"/>
</dbReference>
<protein>
    <recommendedName>
        <fullName evidence="1">Serine aminopeptidase S33 domain-containing protein</fullName>
    </recommendedName>
</protein>
<gene>
    <name evidence="2" type="ORF">SAMN05421788_105156</name>
</gene>
<organism evidence="2 3">
    <name type="scientific">Filimonas lacunae</name>
    <dbReference type="NCBI Taxonomy" id="477680"/>
    <lineage>
        <taxon>Bacteria</taxon>
        <taxon>Pseudomonadati</taxon>
        <taxon>Bacteroidota</taxon>
        <taxon>Chitinophagia</taxon>
        <taxon>Chitinophagales</taxon>
        <taxon>Chitinophagaceae</taxon>
        <taxon>Filimonas</taxon>
    </lineage>
</organism>
<dbReference type="EMBL" id="FTOR01000005">
    <property type="protein sequence ID" value="SIT21523.1"/>
    <property type="molecule type" value="Genomic_DNA"/>
</dbReference>
<dbReference type="InterPro" id="IPR022742">
    <property type="entry name" value="Hydrolase_4"/>
</dbReference>
<dbReference type="GO" id="GO:0052689">
    <property type="term" value="F:carboxylic ester hydrolase activity"/>
    <property type="evidence" value="ECO:0007669"/>
    <property type="project" value="TreeGrafter"/>
</dbReference>